<dbReference type="PANTHER" id="PTHR38248">
    <property type="entry name" value="FUNK1 6"/>
    <property type="match status" value="1"/>
</dbReference>
<gene>
    <name evidence="2" type="ORF">GLOTRDRAFT_134494</name>
</gene>
<keyword evidence="3" id="KW-1185">Reference proteome</keyword>
<evidence type="ECO:0000313" key="3">
    <source>
        <dbReference type="Proteomes" id="UP000030669"/>
    </source>
</evidence>
<name>S7PQY8_GLOTA</name>
<dbReference type="GO" id="GO:0004672">
    <property type="term" value="F:protein kinase activity"/>
    <property type="evidence" value="ECO:0007669"/>
    <property type="project" value="InterPro"/>
</dbReference>
<dbReference type="Gene3D" id="1.10.510.10">
    <property type="entry name" value="Transferase(Phosphotransferase) domain 1"/>
    <property type="match status" value="1"/>
</dbReference>
<dbReference type="Pfam" id="PF17667">
    <property type="entry name" value="Pkinase_fungal"/>
    <property type="match status" value="1"/>
</dbReference>
<dbReference type="Proteomes" id="UP000030669">
    <property type="component" value="Unassembled WGS sequence"/>
</dbReference>
<dbReference type="GeneID" id="19303060"/>
<dbReference type="GO" id="GO:0005524">
    <property type="term" value="F:ATP binding"/>
    <property type="evidence" value="ECO:0007669"/>
    <property type="project" value="InterPro"/>
</dbReference>
<evidence type="ECO:0000259" key="1">
    <source>
        <dbReference type="PROSITE" id="PS50011"/>
    </source>
</evidence>
<dbReference type="HOGENOM" id="CLU_014053_1_0_1"/>
<dbReference type="KEGG" id="gtr:GLOTRDRAFT_134494"/>
<dbReference type="InterPro" id="IPR011009">
    <property type="entry name" value="Kinase-like_dom_sf"/>
</dbReference>
<dbReference type="InterPro" id="IPR000719">
    <property type="entry name" value="Prot_kinase_dom"/>
</dbReference>
<accession>S7PQY8</accession>
<evidence type="ECO:0000313" key="2">
    <source>
        <dbReference type="EMBL" id="EPQ49888.1"/>
    </source>
</evidence>
<dbReference type="PROSITE" id="PS00109">
    <property type="entry name" value="PROTEIN_KINASE_TYR"/>
    <property type="match status" value="1"/>
</dbReference>
<dbReference type="PANTHER" id="PTHR38248:SF2">
    <property type="entry name" value="FUNK1 11"/>
    <property type="match status" value="1"/>
</dbReference>
<reference evidence="2 3" key="1">
    <citation type="journal article" date="2012" name="Science">
        <title>The Paleozoic origin of enzymatic lignin decomposition reconstructed from 31 fungal genomes.</title>
        <authorList>
            <person name="Floudas D."/>
            <person name="Binder M."/>
            <person name="Riley R."/>
            <person name="Barry K."/>
            <person name="Blanchette R.A."/>
            <person name="Henrissat B."/>
            <person name="Martinez A.T."/>
            <person name="Otillar R."/>
            <person name="Spatafora J.W."/>
            <person name="Yadav J.S."/>
            <person name="Aerts A."/>
            <person name="Benoit I."/>
            <person name="Boyd A."/>
            <person name="Carlson A."/>
            <person name="Copeland A."/>
            <person name="Coutinho P.M."/>
            <person name="de Vries R.P."/>
            <person name="Ferreira P."/>
            <person name="Findley K."/>
            <person name="Foster B."/>
            <person name="Gaskell J."/>
            <person name="Glotzer D."/>
            <person name="Gorecki P."/>
            <person name="Heitman J."/>
            <person name="Hesse C."/>
            <person name="Hori C."/>
            <person name="Igarashi K."/>
            <person name="Jurgens J.A."/>
            <person name="Kallen N."/>
            <person name="Kersten P."/>
            <person name="Kohler A."/>
            <person name="Kuees U."/>
            <person name="Kumar T.K.A."/>
            <person name="Kuo A."/>
            <person name="LaButti K."/>
            <person name="Larrondo L.F."/>
            <person name="Lindquist E."/>
            <person name="Ling A."/>
            <person name="Lombard V."/>
            <person name="Lucas S."/>
            <person name="Lundell T."/>
            <person name="Martin R."/>
            <person name="McLaughlin D.J."/>
            <person name="Morgenstern I."/>
            <person name="Morin E."/>
            <person name="Murat C."/>
            <person name="Nagy L.G."/>
            <person name="Nolan M."/>
            <person name="Ohm R.A."/>
            <person name="Patyshakuliyeva A."/>
            <person name="Rokas A."/>
            <person name="Ruiz-Duenas F.J."/>
            <person name="Sabat G."/>
            <person name="Salamov A."/>
            <person name="Samejima M."/>
            <person name="Schmutz J."/>
            <person name="Slot J.C."/>
            <person name="St John F."/>
            <person name="Stenlid J."/>
            <person name="Sun H."/>
            <person name="Sun S."/>
            <person name="Syed K."/>
            <person name="Tsang A."/>
            <person name="Wiebenga A."/>
            <person name="Young D."/>
            <person name="Pisabarro A."/>
            <person name="Eastwood D.C."/>
            <person name="Martin F."/>
            <person name="Cullen D."/>
            <person name="Grigoriev I.V."/>
            <person name="Hibbett D.S."/>
        </authorList>
    </citation>
    <scope>NUCLEOTIDE SEQUENCE [LARGE SCALE GENOMIC DNA]</scope>
    <source>
        <strain evidence="2 3">ATCC 11539</strain>
    </source>
</reference>
<dbReference type="OrthoDB" id="5569250at2759"/>
<dbReference type="AlphaFoldDB" id="S7PQY8"/>
<dbReference type="PROSITE" id="PS50011">
    <property type="entry name" value="PROTEIN_KINASE_DOM"/>
    <property type="match status" value="1"/>
</dbReference>
<sequence>MSIPPSALHRPHLKPLSSRWQFQSGQPEGGAHRRWAGKEAANHFYGLAPMDEFFNLAFPGIQPHGLDGSKLNDFKINLGLVPVGPRVLEREMYKPLELALDEIAQVVRGQGTLEPTIAAEHMANFADEGLKLCPDIVFHTSSTRRLSSWAYGISFVEVKRDENDDPLHLTDRKASLRNVDVWNQITEYAAIAQKMTSRCFYVAAGVFGEKARFFLWDRSGVLASESFRYKEDPEPFVTFLNGLANYRSGGLDATALHQLTPIEVSRICEAWGKVEELGLLKGRHYPTTSLWTDLSRESSVVLLPGSPYQVEERYLTIGRPLFATESNFGRGTRVWLAIRAEGPTDEFVIIKDGWRDAERWSETGIYKYIREKLGKIRGLARHKDGRDVEEPGYPHRSLAHRLAASLGIRPSQHRVHHRCILSSVGKPLSSFSSTYELLEAVRDVVKGLRDLAKQGVLHRDISANNIMISIDPAKENGAKGFLIDPELAFIPEMSKKELKYLTGTIQFLSIERLQENQSDHKSWHDLESVFWTVLWAVLRHTNSWVTITEYGTPRPGKDCVTEIFDTPKGGGKMIFLTLGKVEVEGNVPLTNCLAKLRFLVYTKYVRDPEIKALLRQEAEDELKGQDFT</sequence>
<dbReference type="InterPro" id="IPR008266">
    <property type="entry name" value="Tyr_kinase_AS"/>
</dbReference>
<dbReference type="EMBL" id="KB469521">
    <property type="protein sequence ID" value="EPQ49888.1"/>
    <property type="molecule type" value="Genomic_DNA"/>
</dbReference>
<dbReference type="InterPro" id="IPR040976">
    <property type="entry name" value="Pkinase_fungal"/>
</dbReference>
<protein>
    <recommendedName>
        <fullName evidence="1">Protein kinase domain-containing protein</fullName>
    </recommendedName>
</protein>
<dbReference type="RefSeq" id="XP_007871656.1">
    <property type="nucleotide sequence ID" value="XM_007873465.1"/>
</dbReference>
<feature type="domain" description="Protein kinase" evidence="1">
    <location>
        <begin position="322"/>
        <end position="628"/>
    </location>
</feature>
<dbReference type="SUPFAM" id="SSF56112">
    <property type="entry name" value="Protein kinase-like (PK-like)"/>
    <property type="match status" value="1"/>
</dbReference>
<organism evidence="2 3">
    <name type="scientific">Gloeophyllum trabeum (strain ATCC 11539 / FP-39264 / Madison 617)</name>
    <name type="common">Brown rot fungus</name>
    <dbReference type="NCBI Taxonomy" id="670483"/>
    <lineage>
        <taxon>Eukaryota</taxon>
        <taxon>Fungi</taxon>
        <taxon>Dikarya</taxon>
        <taxon>Basidiomycota</taxon>
        <taxon>Agaricomycotina</taxon>
        <taxon>Agaricomycetes</taxon>
        <taxon>Gloeophyllales</taxon>
        <taxon>Gloeophyllaceae</taxon>
        <taxon>Gloeophyllum</taxon>
    </lineage>
</organism>
<proteinExistence type="predicted"/>
<dbReference type="OMA" id="YTIRTEH"/>